<feature type="compositionally biased region" description="Polar residues" evidence="5">
    <location>
        <begin position="55"/>
        <end position="77"/>
    </location>
</feature>
<keyword evidence="1" id="KW-0479">Metal-binding</keyword>
<evidence type="ECO:0000256" key="3">
    <source>
        <dbReference type="ARBA" id="ARBA00022833"/>
    </source>
</evidence>
<keyword evidence="3" id="KW-0862">Zinc</keyword>
<evidence type="ECO:0000313" key="8">
    <source>
        <dbReference type="Proteomes" id="UP000054270"/>
    </source>
</evidence>
<dbReference type="AlphaFoldDB" id="A0A0D2PJY2"/>
<name>A0A0D2PJY2_HYPSF</name>
<organism evidence="7 8">
    <name type="scientific">Hypholoma sublateritium (strain FD-334 SS-4)</name>
    <dbReference type="NCBI Taxonomy" id="945553"/>
    <lineage>
        <taxon>Eukaryota</taxon>
        <taxon>Fungi</taxon>
        <taxon>Dikarya</taxon>
        <taxon>Basidiomycota</taxon>
        <taxon>Agaricomycotina</taxon>
        <taxon>Agaricomycetes</taxon>
        <taxon>Agaricomycetidae</taxon>
        <taxon>Agaricales</taxon>
        <taxon>Agaricineae</taxon>
        <taxon>Strophariaceae</taxon>
        <taxon>Hypholoma</taxon>
    </lineage>
</organism>
<feature type="region of interest" description="Disordered" evidence="5">
    <location>
        <begin position="55"/>
        <end position="123"/>
    </location>
</feature>
<evidence type="ECO:0000256" key="1">
    <source>
        <dbReference type="ARBA" id="ARBA00022723"/>
    </source>
</evidence>
<dbReference type="InterPro" id="IPR000433">
    <property type="entry name" value="Znf_ZZ"/>
</dbReference>
<reference evidence="8" key="1">
    <citation type="submission" date="2014-04" db="EMBL/GenBank/DDBJ databases">
        <title>Evolutionary Origins and Diversification of the Mycorrhizal Mutualists.</title>
        <authorList>
            <consortium name="DOE Joint Genome Institute"/>
            <consortium name="Mycorrhizal Genomics Consortium"/>
            <person name="Kohler A."/>
            <person name="Kuo A."/>
            <person name="Nagy L.G."/>
            <person name="Floudas D."/>
            <person name="Copeland A."/>
            <person name="Barry K.W."/>
            <person name="Cichocki N."/>
            <person name="Veneault-Fourrey C."/>
            <person name="LaButti K."/>
            <person name="Lindquist E.A."/>
            <person name="Lipzen A."/>
            <person name="Lundell T."/>
            <person name="Morin E."/>
            <person name="Murat C."/>
            <person name="Riley R."/>
            <person name="Ohm R."/>
            <person name="Sun H."/>
            <person name="Tunlid A."/>
            <person name="Henrissat B."/>
            <person name="Grigoriev I.V."/>
            <person name="Hibbett D.S."/>
            <person name="Martin F."/>
        </authorList>
    </citation>
    <scope>NUCLEOTIDE SEQUENCE [LARGE SCALE GENOMIC DNA]</scope>
    <source>
        <strain evidence="8">FD-334 SS-4</strain>
    </source>
</reference>
<gene>
    <name evidence="7" type="ORF">HYPSUDRAFT_203961</name>
</gene>
<dbReference type="Gene3D" id="3.30.60.90">
    <property type="match status" value="1"/>
</dbReference>
<evidence type="ECO:0000256" key="4">
    <source>
        <dbReference type="PROSITE-ProRule" id="PRU00228"/>
    </source>
</evidence>
<dbReference type="STRING" id="945553.A0A0D2PJY2"/>
<proteinExistence type="predicted"/>
<feature type="domain" description="ZZ-type" evidence="6">
    <location>
        <begin position="3"/>
        <end position="60"/>
    </location>
</feature>
<feature type="compositionally biased region" description="Polar residues" evidence="5">
    <location>
        <begin position="103"/>
        <end position="112"/>
    </location>
</feature>
<keyword evidence="2 4" id="KW-0863">Zinc-finger</keyword>
<accession>A0A0D2PJY2</accession>
<dbReference type="OMA" id="LCANCYV"/>
<dbReference type="GO" id="GO:0008270">
    <property type="term" value="F:zinc ion binding"/>
    <property type="evidence" value="ECO:0007669"/>
    <property type="project" value="UniProtKB-KW"/>
</dbReference>
<dbReference type="SMART" id="SM00291">
    <property type="entry name" value="ZnF_ZZ"/>
    <property type="match status" value="1"/>
</dbReference>
<dbReference type="Pfam" id="PF00569">
    <property type="entry name" value="ZZ"/>
    <property type="match status" value="1"/>
</dbReference>
<dbReference type="SUPFAM" id="SSF57850">
    <property type="entry name" value="RING/U-box"/>
    <property type="match status" value="1"/>
</dbReference>
<evidence type="ECO:0000313" key="7">
    <source>
        <dbReference type="EMBL" id="KJA20260.1"/>
    </source>
</evidence>
<evidence type="ECO:0000256" key="5">
    <source>
        <dbReference type="SAM" id="MobiDB-lite"/>
    </source>
</evidence>
<dbReference type="EMBL" id="KN817569">
    <property type="protein sequence ID" value="KJA20260.1"/>
    <property type="molecule type" value="Genomic_DNA"/>
</dbReference>
<dbReference type="Proteomes" id="UP000054270">
    <property type="component" value="Unassembled WGS sequence"/>
</dbReference>
<keyword evidence="8" id="KW-1185">Reference proteome</keyword>
<dbReference type="InterPro" id="IPR043145">
    <property type="entry name" value="Znf_ZZ_sf"/>
</dbReference>
<dbReference type="Pfam" id="PF24355">
    <property type="entry name" value="DUF7514"/>
    <property type="match status" value="1"/>
</dbReference>
<dbReference type="InterPro" id="IPR055936">
    <property type="entry name" value="DUF7514"/>
</dbReference>
<sequence length="355" mass="38414">MAPLQFNCDSCKLSIASTNPRVHCLVCADYDLCANCALGERFTTGHVAEHGTQVFKQSGGNGQQAIPASTVPTQPALNTPRGHPGNPGKPSSVPPPLPSRPSNTQRTPNSAGRGSAGWQPWFHPDSSPTDAYITLMNDIFTYLDPTNVGNLVPETFSGFLDDLGYLTHENAWKAGLQSTFALSKESMADKALKNAYDLFSIDHVLLQRQQAPHVDTTGLTASIQSVLGAAYKPSMLGSGVATTPGPMPAITRSGFIEISRIEALSDPSREWGNFSRMLKKYNLPRYRGWGDLPRSVLPAVPDASMLARVAGVTAFAQQKGQQLLDAARVDAQLRAQGRQAALDLISDRRVEYRYY</sequence>
<dbReference type="PROSITE" id="PS50135">
    <property type="entry name" value="ZF_ZZ_2"/>
    <property type="match status" value="1"/>
</dbReference>
<evidence type="ECO:0000259" key="6">
    <source>
        <dbReference type="PROSITE" id="PS50135"/>
    </source>
</evidence>
<protein>
    <recommendedName>
        <fullName evidence="6">ZZ-type domain-containing protein</fullName>
    </recommendedName>
</protein>
<evidence type="ECO:0000256" key="2">
    <source>
        <dbReference type="ARBA" id="ARBA00022771"/>
    </source>
</evidence>
<dbReference type="OrthoDB" id="7873042at2759"/>